<feature type="domain" description="Putative zinc-finger" evidence="2">
    <location>
        <begin position="3"/>
        <end position="36"/>
    </location>
</feature>
<keyword evidence="1" id="KW-0472">Membrane</keyword>
<accession>A0ABS6FYA7</accession>
<evidence type="ECO:0000259" key="2">
    <source>
        <dbReference type="Pfam" id="PF13490"/>
    </source>
</evidence>
<dbReference type="InterPro" id="IPR025436">
    <property type="entry name" value="DUF4179"/>
</dbReference>
<comment type="caution">
    <text evidence="5">The sequence shown here is derived from an EMBL/GenBank/DDBJ whole genome shotgun (WGS) entry which is preliminary data.</text>
</comment>
<feature type="domain" description="DUF5643" evidence="4">
    <location>
        <begin position="281"/>
        <end position="391"/>
    </location>
</feature>
<reference evidence="5 6" key="1">
    <citation type="submission" date="2021-06" db="EMBL/GenBank/DDBJ databases">
        <authorList>
            <person name="Sun Q."/>
            <person name="Li D."/>
        </authorList>
    </citation>
    <scope>NUCLEOTIDE SEQUENCE [LARGE SCALE GENOMIC DNA]</scope>
    <source>
        <strain evidence="5 6">MSJ-5</strain>
    </source>
</reference>
<dbReference type="RefSeq" id="WP_216414711.1">
    <property type="nucleotide sequence ID" value="NZ_JAHLQK010000001.1"/>
</dbReference>
<dbReference type="EMBL" id="JAHLQK010000001">
    <property type="protein sequence ID" value="MBU5675216.1"/>
    <property type="molecule type" value="Genomic_DNA"/>
</dbReference>
<evidence type="ECO:0000313" key="6">
    <source>
        <dbReference type="Proteomes" id="UP000779508"/>
    </source>
</evidence>
<evidence type="ECO:0000259" key="3">
    <source>
        <dbReference type="Pfam" id="PF13786"/>
    </source>
</evidence>
<feature type="transmembrane region" description="Helical" evidence="1">
    <location>
        <begin position="85"/>
        <end position="104"/>
    </location>
</feature>
<dbReference type="Pfam" id="PF13490">
    <property type="entry name" value="zf-HC2"/>
    <property type="match status" value="1"/>
</dbReference>
<feature type="domain" description="DUF4179" evidence="3">
    <location>
        <begin position="79"/>
        <end position="168"/>
    </location>
</feature>
<sequence>MLCKEIKEKLIDYIDGILDEKDHLAIENHIKHCTSCEEELKELRETISYIKETKKDIKAPHNLMENVKKEVTNAKKLYKKPRIKIGYIALVSILVTLLITTAFANENIRTILETWQGKSLKESQSIEELISKGYGEQVNLISEDKNIKVKVESVVADDINMVLLLEVENLNGDGKYVPILSKETIDYEGNFKFSSLIGGDSIRGSYLLYTPDENKTRTVVSLSPLASNEGEIELTIKALEPIHPEYKGILPGYHYYSKEIPENAIEGYWNFKIPVKVTEAHVFNLNEQMDLDGNKIIFEQLEISPTITTLTYRFNRRQNSEYALERLFNIKIEANGKNYESKSYGGDSSYWSNMGAVEGIVSFDSMYFEMPDKIKITVDGYDAIISKTSTMDVDVEKSFPQSFEYLDSNIRVNNVQGDKNLIRISMDNLGERYFEILNFRIFINGQEYKKSSVATKFLFPENENSVYESSYDILLSNLSKKFEESYPKEGYSVSRSYEKSSTYYENYNINDNATEKLELKDKLDDEIKSIKIIFNSYEETRYVEGSLSLKLKKYKQK</sequence>
<dbReference type="InterPro" id="IPR040680">
    <property type="entry name" value="DUF5643"/>
</dbReference>
<name>A0ABS6FYA7_9FIRM</name>
<keyword evidence="6" id="KW-1185">Reference proteome</keyword>
<evidence type="ECO:0000256" key="1">
    <source>
        <dbReference type="SAM" id="Phobius"/>
    </source>
</evidence>
<organism evidence="5 6">
    <name type="scientific">Alkaliphilus flagellatus</name>
    <dbReference type="NCBI Taxonomy" id="2841507"/>
    <lineage>
        <taxon>Bacteria</taxon>
        <taxon>Bacillati</taxon>
        <taxon>Bacillota</taxon>
        <taxon>Clostridia</taxon>
        <taxon>Peptostreptococcales</taxon>
        <taxon>Natronincolaceae</taxon>
        <taxon>Alkaliphilus</taxon>
    </lineage>
</organism>
<dbReference type="InterPro" id="IPR027383">
    <property type="entry name" value="Znf_put"/>
</dbReference>
<keyword evidence="1" id="KW-1133">Transmembrane helix</keyword>
<gene>
    <name evidence="5" type="ORF">KQI88_02140</name>
</gene>
<dbReference type="Pfam" id="PF13786">
    <property type="entry name" value="DUF4179"/>
    <property type="match status" value="1"/>
</dbReference>
<keyword evidence="1" id="KW-0812">Transmembrane</keyword>
<protein>
    <submittedName>
        <fullName evidence="5">DUF4179 domain-containing protein</fullName>
    </submittedName>
</protein>
<evidence type="ECO:0000313" key="5">
    <source>
        <dbReference type="EMBL" id="MBU5675216.1"/>
    </source>
</evidence>
<proteinExistence type="predicted"/>
<dbReference type="Pfam" id="PF18705">
    <property type="entry name" value="DUF5643"/>
    <property type="match status" value="1"/>
</dbReference>
<dbReference type="Proteomes" id="UP000779508">
    <property type="component" value="Unassembled WGS sequence"/>
</dbReference>
<evidence type="ECO:0000259" key="4">
    <source>
        <dbReference type="Pfam" id="PF18705"/>
    </source>
</evidence>